<evidence type="ECO:0000256" key="1">
    <source>
        <dbReference type="SAM" id="MobiDB-lite"/>
    </source>
</evidence>
<reference evidence="2" key="1">
    <citation type="submission" date="2018-08" db="EMBL/GenBank/DDBJ databases">
        <title>Identification of Burkholderia cepacia strains that express a Burkholderia pseudomallei-like capsular polysaccharide.</title>
        <authorList>
            <person name="Burtnick M.N."/>
            <person name="Vongsouvath M."/>
            <person name="Newton P."/>
            <person name="Wuthiekanun V."/>
            <person name="Limmathurotsakul D."/>
            <person name="Brett P.J."/>
            <person name="Chantratita N."/>
            <person name="Dance D.A."/>
        </authorList>
    </citation>
    <scope>NUCLEOTIDE SEQUENCE</scope>
    <source>
        <strain evidence="2">SBXCC001</strain>
    </source>
</reference>
<comment type="caution">
    <text evidence="2">The sequence shown here is derived from an EMBL/GenBank/DDBJ whole genome shotgun (WGS) entry which is preliminary data.</text>
</comment>
<gene>
    <name evidence="2" type="ORF">C7S16_0369</name>
</gene>
<evidence type="ECO:0000313" key="3">
    <source>
        <dbReference type="Proteomes" id="UP001272137"/>
    </source>
</evidence>
<proteinExistence type="predicted"/>
<organism evidence="2 3">
    <name type="scientific">Burkholderia thailandensis</name>
    <dbReference type="NCBI Taxonomy" id="57975"/>
    <lineage>
        <taxon>Bacteria</taxon>
        <taxon>Pseudomonadati</taxon>
        <taxon>Pseudomonadota</taxon>
        <taxon>Betaproteobacteria</taxon>
        <taxon>Burkholderiales</taxon>
        <taxon>Burkholderiaceae</taxon>
        <taxon>Burkholderia</taxon>
        <taxon>pseudomallei group</taxon>
    </lineage>
</organism>
<protein>
    <submittedName>
        <fullName evidence="2">Uncharacterized protein</fullName>
    </submittedName>
</protein>
<dbReference type="Proteomes" id="UP001272137">
    <property type="component" value="Unassembled WGS sequence"/>
</dbReference>
<feature type="region of interest" description="Disordered" evidence="1">
    <location>
        <begin position="1"/>
        <end position="42"/>
    </location>
</feature>
<evidence type="ECO:0000313" key="2">
    <source>
        <dbReference type="EMBL" id="MDW9254111.1"/>
    </source>
</evidence>
<sequence>MHDRIAVAPTIRKPGATMNPALAARAKSLPPKAQQSPIPNAD</sequence>
<dbReference type="AlphaFoldDB" id="A0AAW9D1X9"/>
<dbReference type="EMBL" id="QXCT01000002">
    <property type="protein sequence ID" value="MDW9254111.1"/>
    <property type="molecule type" value="Genomic_DNA"/>
</dbReference>
<name>A0AAW9D1X9_BURTH</name>
<accession>A0AAW9D1X9</accession>
<feature type="compositionally biased region" description="Polar residues" evidence="1">
    <location>
        <begin position="33"/>
        <end position="42"/>
    </location>
</feature>